<name>A0AA96DXJ1_9BACT</name>
<dbReference type="InterPro" id="IPR036291">
    <property type="entry name" value="NAD(P)-bd_dom_sf"/>
</dbReference>
<protein>
    <submittedName>
        <fullName evidence="2">NAD(P)-dependent oxidoreductase</fullName>
    </submittedName>
</protein>
<dbReference type="Pfam" id="PF01370">
    <property type="entry name" value="Epimerase"/>
    <property type="match status" value="1"/>
</dbReference>
<dbReference type="PANTHER" id="PTHR43245:SF13">
    <property type="entry name" value="UDP-D-APIOSE_UDP-D-XYLOSE SYNTHASE 2"/>
    <property type="match status" value="1"/>
</dbReference>
<dbReference type="SUPFAM" id="SSF51735">
    <property type="entry name" value="NAD(P)-binding Rossmann-fold domains"/>
    <property type="match status" value="1"/>
</dbReference>
<proteinExistence type="predicted"/>
<organism evidence="2">
    <name type="scientific">Arcobacter sp. AZ-2023</name>
    <dbReference type="NCBI Taxonomy" id="3074453"/>
    <lineage>
        <taxon>Bacteria</taxon>
        <taxon>Pseudomonadati</taxon>
        <taxon>Campylobacterota</taxon>
        <taxon>Epsilonproteobacteria</taxon>
        <taxon>Campylobacterales</taxon>
        <taxon>Arcobacteraceae</taxon>
        <taxon>Arcobacter</taxon>
    </lineage>
</organism>
<dbReference type="Gene3D" id="3.40.50.720">
    <property type="entry name" value="NAD(P)-binding Rossmann-like Domain"/>
    <property type="match status" value="1"/>
</dbReference>
<sequence length="273" mass="32020">MDKLNILIIGTNSIISNKLVASLGLENNMHIFLKKHTIDYVYDLNFNYYPIESLDIDIVLHLSTLKKGSNSQIYEANIVYPLKLIEKLNSNFIFINIDTTSYEYRDNPYSHSKKVFKELLKISQYKFINLRIEHIYGYYPSYNLTSFLIENMLKNNHIDLSNGEQIRNFLYIDDLISAIIICIKNIKQLEYNSNIDITSNDNLSIKELANLIKVLTNSKSDLNFDKLSIDKREFRMVDFDNIKIKRLGWKQKNSLITGIKNEIQEIKNEISKR</sequence>
<dbReference type="AlphaFoldDB" id="A0AA96DXJ1"/>
<dbReference type="Gene3D" id="3.90.25.10">
    <property type="entry name" value="UDP-galactose 4-epimerase, domain 1"/>
    <property type="match status" value="1"/>
</dbReference>
<feature type="domain" description="NAD-dependent epimerase/dehydratase" evidence="1">
    <location>
        <begin position="99"/>
        <end position="189"/>
    </location>
</feature>
<dbReference type="PANTHER" id="PTHR43245">
    <property type="entry name" value="BIFUNCTIONAL POLYMYXIN RESISTANCE PROTEIN ARNA"/>
    <property type="match status" value="1"/>
</dbReference>
<dbReference type="InterPro" id="IPR050177">
    <property type="entry name" value="Lipid_A_modif_metabolic_enz"/>
</dbReference>
<evidence type="ECO:0000259" key="1">
    <source>
        <dbReference type="Pfam" id="PF01370"/>
    </source>
</evidence>
<accession>A0AA96DXJ1</accession>
<dbReference type="EMBL" id="CP134842">
    <property type="protein sequence ID" value="WNL35412.1"/>
    <property type="molecule type" value="Genomic_DNA"/>
</dbReference>
<reference evidence="2" key="1">
    <citation type="submission" date="2023-09" db="EMBL/GenBank/DDBJ databases">
        <title>Arcobacter tbilisiensis sp. nov. isolated from chicken meat in Tbilisi, Georgia.</title>
        <authorList>
            <person name="Matthias R."/>
            <person name="Zautner A.E."/>
        </authorList>
    </citation>
    <scope>NUCLEOTIDE SEQUENCE</scope>
    <source>
        <strain evidence="2">LEO 65</strain>
    </source>
</reference>
<gene>
    <name evidence="2" type="ORF">RMQ66_06880</name>
</gene>
<evidence type="ECO:0000313" key="2">
    <source>
        <dbReference type="EMBL" id="WNL35412.1"/>
    </source>
</evidence>
<dbReference type="InterPro" id="IPR001509">
    <property type="entry name" value="Epimerase_deHydtase"/>
</dbReference>